<evidence type="ECO:0008006" key="3">
    <source>
        <dbReference type="Google" id="ProtNLM"/>
    </source>
</evidence>
<accession>A0A3A9K0V6</accession>
<dbReference type="AlphaFoldDB" id="A0A3A9K0V6"/>
<gene>
    <name evidence="1" type="ORF">CR203_24020</name>
</gene>
<name>A0A3A9K0V6_9BACI</name>
<organism evidence="1 2">
    <name type="scientific">Salipaludibacillus neizhouensis</name>
    <dbReference type="NCBI Taxonomy" id="885475"/>
    <lineage>
        <taxon>Bacteria</taxon>
        <taxon>Bacillati</taxon>
        <taxon>Bacillota</taxon>
        <taxon>Bacilli</taxon>
        <taxon>Bacillales</taxon>
        <taxon>Bacillaceae</taxon>
    </lineage>
</organism>
<evidence type="ECO:0000313" key="1">
    <source>
        <dbReference type="EMBL" id="RKL64858.1"/>
    </source>
</evidence>
<protein>
    <recommendedName>
        <fullName evidence="3">PIN domain-containing protein</fullName>
    </recommendedName>
</protein>
<dbReference type="Proteomes" id="UP000281498">
    <property type="component" value="Unassembled WGS sequence"/>
</dbReference>
<sequence>MAINFSDFQLVNVIDTCSIWNLLSSDKLYSAALNSGCSFTCTRFVTYECLHKKRKLISSEDLELQERLVKEQKKGRFEEFHITIEDLQDVEILQNSHCISKGELSSIAFAKRINQAFLTDDQEARQLASKFMQNELVQTIPHLFGWFFYKGQFSDSDKELIITQHEKLKRTLSKHFEKAYLLALEKRLMHLND</sequence>
<comment type="caution">
    <text evidence="1">The sequence shown here is derived from an EMBL/GenBank/DDBJ whole genome shotgun (WGS) entry which is preliminary data.</text>
</comment>
<evidence type="ECO:0000313" key="2">
    <source>
        <dbReference type="Proteomes" id="UP000281498"/>
    </source>
</evidence>
<proteinExistence type="predicted"/>
<dbReference type="OrthoDB" id="581665at2"/>
<dbReference type="EMBL" id="PDOE01000032">
    <property type="protein sequence ID" value="RKL64858.1"/>
    <property type="molecule type" value="Genomic_DNA"/>
</dbReference>
<keyword evidence="2" id="KW-1185">Reference proteome</keyword>
<dbReference type="RefSeq" id="WP_110937838.1">
    <property type="nucleotide sequence ID" value="NZ_KZ614147.1"/>
</dbReference>
<reference evidence="1 2" key="1">
    <citation type="submission" date="2017-10" db="EMBL/GenBank/DDBJ databases">
        <title>Bacillus sp. nov., a halophilic bacterium isolated from a Keqin Lake.</title>
        <authorList>
            <person name="Wang H."/>
        </authorList>
    </citation>
    <scope>NUCLEOTIDE SEQUENCE [LARGE SCALE GENOMIC DNA]</scope>
    <source>
        <strain evidence="1 2">KCTC 13187</strain>
    </source>
</reference>